<evidence type="ECO:0000259" key="3">
    <source>
        <dbReference type="Pfam" id="PF20237"/>
    </source>
</evidence>
<dbReference type="Pfam" id="PF20237">
    <property type="entry name" value="DUF6594"/>
    <property type="match status" value="1"/>
</dbReference>
<feature type="region of interest" description="Disordered" evidence="1">
    <location>
        <begin position="105"/>
        <end position="152"/>
    </location>
</feature>
<feature type="compositionally biased region" description="Low complexity" evidence="1">
    <location>
        <begin position="116"/>
        <end position="141"/>
    </location>
</feature>
<keyword evidence="2" id="KW-0472">Membrane</keyword>
<dbReference type="PANTHER" id="PTHR34502">
    <property type="entry name" value="DUF6594 DOMAIN-CONTAINING PROTEIN-RELATED"/>
    <property type="match status" value="1"/>
</dbReference>
<feature type="domain" description="DUF6594" evidence="3">
    <location>
        <begin position="173"/>
        <end position="405"/>
    </location>
</feature>
<evidence type="ECO:0000313" key="5">
    <source>
        <dbReference type="Proteomes" id="UP000235371"/>
    </source>
</evidence>
<evidence type="ECO:0000313" key="4">
    <source>
        <dbReference type="EMBL" id="PMD62060.1"/>
    </source>
</evidence>
<organism evidence="4 5">
    <name type="scientific">Hyaloscypha bicolor E</name>
    <dbReference type="NCBI Taxonomy" id="1095630"/>
    <lineage>
        <taxon>Eukaryota</taxon>
        <taxon>Fungi</taxon>
        <taxon>Dikarya</taxon>
        <taxon>Ascomycota</taxon>
        <taxon>Pezizomycotina</taxon>
        <taxon>Leotiomycetes</taxon>
        <taxon>Helotiales</taxon>
        <taxon>Hyaloscyphaceae</taxon>
        <taxon>Hyaloscypha</taxon>
        <taxon>Hyaloscypha bicolor</taxon>
    </lineage>
</organism>
<protein>
    <recommendedName>
        <fullName evidence="3">DUF6594 domain-containing protein</fullName>
    </recommendedName>
</protein>
<sequence>MVPPVAEAPNGIILAAVAAALLSPPAKQSQISTPIFAVDIDSAEKCANATATIPLEMKEPSAPKTSDVGTLPIEEAEMRAEHTAASSAGVNRYTEVRTAVDRAMKQLPDQRTSTVPSLISPSSNISSSSSSEGTITNSENTPEPNDGEEKQNRADAGLHRIIERNYESYPMGWPQLAAFLNSADNYAIFRRFGTEHCRVLLHLMAEITSIQKEIDVLDQADAKNKDMLYRLRRNEWHEGAVLLQDSKLRSLDPAPARDFQHVFRWIYDRKPLDLGEYDFILHGEDFVSSGKRSSNPFERLIESCLSRCPNMDIFRRFLREDNEVHGVQDPAVHFFSSAKIAFVGRLAAVCVAVTILLIPIFLLYLTSMSRGAVSGMVLAFVLTFAMLVSLLTSAGVETVFVGTCA</sequence>
<dbReference type="InterPro" id="IPR046529">
    <property type="entry name" value="DUF6594"/>
</dbReference>
<dbReference type="PANTHER" id="PTHR34502:SF5">
    <property type="entry name" value="DUF6594 DOMAIN-CONTAINING PROTEIN"/>
    <property type="match status" value="1"/>
</dbReference>
<dbReference type="GeneID" id="36594744"/>
<keyword evidence="5" id="KW-1185">Reference proteome</keyword>
<proteinExistence type="predicted"/>
<feature type="transmembrane region" description="Helical" evidence="2">
    <location>
        <begin position="342"/>
        <end position="365"/>
    </location>
</feature>
<keyword evidence="2" id="KW-1133">Transmembrane helix</keyword>
<feature type="transmembrane region" description="Helical" evidence="2">
    <location>
        <begin position="377"/>
        <end position="396"/>
    </location>
</feature>
<gene>
    <name evidence="4" type="ORF">K444DRAFT_662184</name>
</gene>
<dbReference type="EMBL" id="KZ613785">
    <property type="protein sequence ID" value="PMD62060.1"/>
    <property type="molecule type" value="Genomic_DNA"/>
</dbReference>
<dbReference type="InParanoid" id="A0A2J6TGD1"/>
<keyword evidence="2" id="KW-0812">Transmembrane</keyword>
<evidence type="ECO:0000256" key="2">
    <source>
        <dbReference type="SAM" id="Phobius"/>
    </source>
</evidence>
<accession>A0A2J6TGD1</accession>
<evidence type="ECO:0000256" key="1">
    <source>
        <dbReference type="SAM" id="MobiDB-lite"/>
    </source>
</evidence>
<dbReference type="OrthoDB" id="3533814at2759"/>
<reference evidence="4 5" key="1">
    <citation type="submission" date="2016-04" db="EMBL/GenBank/DDBJ databases">
        <title>A degradative enzymes factory behind the ericoid mycorrhizal symbiosis.</title>
        <authorList>
            <consortium name="DOE Joint Genome Institute"/>
            <person name="Martino E."/>
            <person name="Morin E."/>
            <person name="Grelet G."/>
            <person name="Kuo A."/>
            <person name="Kohler A."/>
            <person name="Daghino S."/>
            <person name="Barry K."/>
            <person name="Choi C."/>
            <person name="Cichocki N."/>
            <person name="Clum A."/>
            <person name="Copeland A."/>
            <person name="Hainaut M."/>
            <person name="Haridas S."/>
            <person name="Labutti K."/>
            <person name="Lindquist E."/>
            <person name="Lipzen A."/>
            <person name="Khouja H.-R."/>
            <person name="Murat C."/>
            <person name="Ohm R."/>
            <person name="Olson A."/>
            <person name="Spatafora J."/>
            <person name="Veneault-Fourrey C."/>
            <person name="Henrissat B."/>
            <person name="Grigoriev I."/>
            <person name="Martin F."/>
            <person name="Perotto S."/>
        </authorList>
    </citation>
    <scope>NUCLEOTIDE SEQUENCE [LARGE SCALE GENOMIC DNA]</scope>
    <source>
        <strain evidence="4 5">E</strain>
    </source>
</reference>
<dbReference type="Proteomes" id="UP000235371">
    <property type="component" value="Unassembled WGS sequence"/>
</dbReference>
<dbReference type="AlphaFoldDB" id="A0A2J6TGD1"/>
<name>A0A2J6TGD1_9HELO</name>
<dbReference type="RefSeq" id="XP_024738964.1">
    <property type="nucleotide sequence ID" value="XM_024886667.1"/>
</dbReference>